<evidence type="ECO:0000313" key="2">
    <source>
        <dbReference type="EMBL" id="UYV74696.1"/>
    </source>
</evidence>
<protein>
    <submittedName>
        <fullName evidence="2">Uncharacterized protein</fullName>
    </submittedName>
</protein>
<evidence type="ECO:0000256" key="1">
    <source>
        <dbReference type="SAM" id="MobiDB-lite"/>
    </source>
</evidence>
<gene>
    <name evidence="2" type="ORF">LAZ67_12000598</name>
</gene>
<feature type="region of interest" description="Disordered" evidence="1">
    <location>
        <begin position="62"/>
        <end position="86"/>
    </location>
</feature>
<dbReference type="EMBL" id="CP092874">
    <property type="protein sequence ID" value="UYV74696.1"/>
    <property type="molecule type" value="Genomic_DNA"/>
</dbReference>
<name>A0ABY6L0N8_9ARAC</name>
<proteinExistence type="predicted"/>
<keyword evidence="3" id="KW-1185">Reference proteome</keyword>
<accession>A0ABY6L0N8</accession>
<dbReference type="Proteomes" id="UP001235939">
    <property type="component" value="Chromosome 12"/>
</dbReference>
<sequence>MSSNSSNPSYNRTGKTPNIMTFLDWTTMADLCKSRATVRLSERLSQHRIRRYLLYNVTSVRNDRQQTTERAESKSSSTVTMPTTHIRTPTSLTTVVLAAINLELR</sequence>
<organism evidence="2 3">
    <name type="scientific">Cordylochernes scorpioides</name>
    <dbReference type="NCBI Taxonomy" id="51811"/>
    <lineage>
        <taxon>Eukaryota</taxon>
        <taxon>Metazoa</taxon>
        <taxon>Ecdysozoa</taxon>
        <taxon>Arthropoda</taxon>
        <taxon>Chelicerata</taxon>
        <taxon>Arachnida</taxon>
        <taxon>Pseudoscorpiones</taxon>
        <taxon>Cheliferoidea</taxon>
        <taxon>Chernetidae</taxon>
        <taxon>Cordylochernes</taxon>
    </lineage>
</organism>
<feature type="compositionally biased region" description="Basic and acidic residues" evidence="1">
    <location>
        <begin position="62"/>
        <end position="73"/>
    </location>
</feature>
<evidence type="ECO:0000313" key="3">
    <source>
        <dbReference type="Proteomes" id="UP001235939"/>
    </source>
</evidence>
<feature type="compositionally biased region" description="Polar residues" evidence="1">
    <location>
        <begin position="74"/>
        <end position="86"/>
    </location>
</feature>
<reference evidence="2 3" key="1">
    <citation type="submission" date="2022-01" db="EMBL/GenBank/DDBJ databases">
        <title>A chromosomal length assembly of Cordylochernes scorpioides.</title>
        <authorList>
            <person name="Zeh D."/>
            <person name="Zeh J."/>
        </authorList>
    </citation>
    <scope>NUCLEOTIDE SEQUENCE [LARGE SCALE GENOMIC DNA]</scope>
    <source>
        <strain evidence="2">IN4F17</strain>
        <tissue evidence="2">Whole Body</tissue>
    </source>
</reference>